<dbReference type="AlphaFoldDB" id="A0A655FJI6"/>
<gene>
    <name evidence="2" type="ORF">ERS007661_03064</name>
    <name evidence="1" type="ORF">ERS007681_00387</name>
    <name evidence="3" type="ORF">ERS007739_02819</name>
</gene>
<dbReference type="EMBL" id="CSBK01001350">
    <property type="protein sequence ID" value="COY57399.1"/>
    <property type="molecule type" value="Genomic_DNA"/>
</dbReference>
<proteinExistence type="predicted"/>
<organism evidence="2 5">
    <name type="scientific">Mycobacterium tuberculosis</name>
    <dbReference type="NCBI Taxonomy" id="1773"/>
    <lineage>
        <taxon>Bacteria</taxon>
        <taxon>Bacillati</taxon>
        <taxon>Actinomycetota</taxon>
        <taxon>Actinomycetes</taxon>
        <taxon>Mycobacteriales</taxon>
        <taxon>Mycobacteriaceae</taxon>
        <taxon>Mycobacterium</taxon>
        <taxon>Mycobacterium tuberculosis complex</taxon>
    </lineage>
</organism>
<dbReference type="Proteomes" id="UP000039021">
    <property type="component" value="Unassembled WGS sequence"/>
</dbReference>
<evidence type="ECO:0000313" key="3">
    <source>
        <dbReference type="EMBL" id="COY57399.1"/>
    </source>
</evidence>
<evidence type="ECO:0000313" key="1">
    <source>
        <dbReference type="EMBL" id="CFE35836.1"/>
    </source>
</evidence>
<protein>
    <submittedName>
        <fullName evidence="2">Uncharacterized protein</fullName>
    </submittedName>
</protein>
<dbReference type="EMBL" id="CFOE01000026">
    <property type="protein sequence ID" value="CFE35836.1"/>
    <property type="molecule type" value="Genomic_DNA"/>
</dbReference>
<evidence type="ECO:0000313" key="6">
    <source>
        <dbReference type="Proteomes" id="UP000048289"/>
    </source>
</evidence>
<dbReference type="AntiFam" id="ANF00072">
    <property type="entry name" value="Shadow ORF (opposite TypA)"/>
</dbReference>
<sequence>MLEGVRPDDVLDRESHVDHVAVTGDVDVFEMRQQRRSLVPGRLVGFGHHVVAVQRGDWDGGDVLHVEAGREGVEFVSNRVEFLLVPAKQVHLVDREHQVADAQQRRQEGVPAGLLQQAVPGIHQYDHQLGGGRTGHHVAGVLDVSRGVGNDEFPLGSGEVAVGNVDGDALFPLGPQAVGDQSQVGVVVAPVLGRLLHRRPLVFHHSLGVVE</sequence>
<accession>A0A655FJI6</accession>
<evidence type="ECO:0000313" key="5">
    <source>
        <dbReference type="Proteomes" id="UP000039217"/>
    </source>
</evidence>
<dbReference type="EMBL" id="CQQC01001243">
    <property type="protein sequence ID" value="CNV77472.1"/>
    <property type="molecule type" value="Genomic_DNA"/>
</dbReference>
<dbReference type="Proteomes" id="UP000048289">
    <property type="component" value="Unassembled WGS sequence"/>
</dbReference>
<evidence type="ECO:0000313" key="4">
    <source>
        <dbReference type="Proteomes" id="UP000039021"/>
    </source>
</evidence>
<reference evidence="3" key="1">
    <citation type="submission" date="2015-03" db="EMBL/GenBank/DDBJ databases">
        <authorList>
            <consortium name="Pathogen Informatics"/>
            <person name="Murphy D."/>
        </authorList>
    </citation>
    <scope>NUCLEOTIDE SEQUENCE</scope>
    <source>
        <strain evidence="3">N09902308</strain>
    </source>
</reference>
<evidence type="ECO:0000313" key="2">
    <source>
        <dbReference type="EMBL" id="CNV77472.1"/>
    </source>
</evidence>
<name>A0A655FJI6_MYCTX</name>
<reference evidence="4 5" key="2">
    <citation type="submission" date="2015-03" db="EMBL/GenBank/DDBJ databases">
        <authorList>
            <consortium name="Pathogen Informatics"/>
        </authorList>
    </citation>
    <scope>NUCLEOTIDE SEQUENCE [LARGE SCALE GENOMIC DNA]</scope>
    <source>
        <strain evidence="2 5">D00501624</strain>
        <strain evidence="1 6">G09901357</strain>
        <strain evidence="4">N09902308</strain>
    </source>
</reference>
<dbReference type="Proteomes" id="UP000039217">
    <property type="component" value="Unassembled WGS sequence"/>
</dbReference>